<dbReference type="GO" id="GO:0016301">
    <property type="term" value="F:kinase activity"/>
    <property type="evidence" value="ECO:0007669"/>
    <property type="project" value="UniProtKB-KW"/>
</dbReference>
<feature type="domain" description="Carbohydrate kinase PfkB" evidence="4">
    <location>
        <begin position="3"/>
        <end position="290"/>
    </location>
</feature>
<evidence type="ECO:0000313" key="5">
    <source>
        <dbReference type="EMBL" id="MBB5872369.1"/>
    </source>
</evidence>
<evidence type="ECO:0000256" key="1">
    <source>
        <dbReference type="ARBA" id="ARBA00010688"/>
    </source>
</evidence>
<dbReference type="PANTHER" id="PTHR43320:SF3">
    <property type="entry name" value="CARBOHYDRATE KINASE PFKB DOMAIN-CONTAINING PROTEIN"/>
    <property type="match status" value="1"/>
</dbReference>
<evidence type="ECO:0000313" key="6">
    <source>
        <dbReference type="Proteomes" id="UP000587527"/>
    </source>
</evidence>
<dbReference type="InterPro" id="IPR029056">
    <property type="entry name" value="Ribokinase-like"/>
</dbReference>
<dbReference type="InterPro" id="IPR052700">
    <property type="entry name" value="Carb_kinase_PfkB-like"/>
</dbReference>
<dbReference type="SUPFAM" id="SSF53613">
    <property type="entry name" value="Ribokinase-like"/>
    <property type="match status" value="1"/>
</dbReference>
<evidence type="ECO:0000259" key="4">
    <source>
        <dbReference type="Pfam" id="PF00294"/>
    </source>
</evidence>
<comment type="similarity">
    <text evidence="1">Belongs to the carbohydrate kinase PfkB family.</text>
</comment>
<evidence type="ECO:0000256" key="2">
    <source>
        <dbReference type="ARBA" id="ARBA00022679"/>
    </source>
</evidence>
<dbReference type="InterPro" id="IPR011611">
    <property type="entry name" value="PfkB_dom"/>
</dbReference>
<name>A0A841BZ42_9ACTN</name>
<proteinExistence type="inferred from homology"/>
<gene>
    <name evidence="5" type="ORF">F4553_005803</name>
</gene>
<dbReference type="Pfam" id="PF00294">
    <property type="entry name" value="PfkB"/>
    <property type="match status" value="1"/>
</dbReference>
<dbReference type="InterPro" id="IPR002173">
    <property type="entry name" value="Carboh/pur_kinase_PfkB_CS"/>
</dbReference>
<sequence length="293" mass="28857">MSARIVCVGDIVTDVLAALAGPLEHGSDSPASIRVTGGGQAANTAAWLAHLGAEVTLVGAIGDDDAGRDRVAELTAAGVQCTVQVCPGTATGAIVVLSGAGERTMISDRGANLQLDAEWVRSAVAEGGHMHLSAYTLLDSASRGAGLAALAAARELGLTSSVDAASAAPLRAAGAQRFLSWCEGVTVLLANRDEADVLAGPGHPRDQARKLAGYAASAVVKLGADGAVWAGAHGVVTAPAPAVAVVDTTGAGDAFAAGLIAALVTGRSEAESLRMAIDAGAGAIAHLGARPRP</sequence>
<dbReference type="PROSITE" id="PS00584">
    <property type="entry name" value="PFKB_KINASES_2"/>
    <property type="match status" value="1"/>
</dbReference>
<dbReference type="EMBL" id="JACHMN010000003">
    <property type="protein sequence ID" value="MBB5872369.1"/>
    <property type="molecule type" value="Genomic_DNA"/>
</dbReference>
<dbReference type="Proteomes" id="UP000587527">
    <property type="component" value="Unassembled WGS sequence"/>
</dbReference>
<dbReference type="AlphaFoldDB" id="A0A841BZ42"/>
<comment type="caution">
    <text evidence="5">The sequence shown here is derived from an EMBL/GenBank/DDBJ whole genome shotgun (WGS) entry which is preliminary data.</text>
</comment>
<keyword evidence="2" id="KW-0808">Transferase</keyword>
<keyword evidence="6" id="KW-1185">Reference proteome</keyword>
<reference evidence="5 6" key="1">
    <citation type="submission" date="2020-08" db="EMBL/GenBank/DDBJ databases">
        <title>Sequencing the genomes of 1000 actinobacteria strains.</title>
        <authorList>
            <person name="Klenk H.-P."/>
        </authorList>
    </citation>
    <scope>NUCLEOTIDE SEQUENCE [LARGE SCALE GENOMIC DNA]</scope>
    <source>
        <strain evidence="5 6">DSM 45362</strain>
    </source>
</reference>
<dbReference type="PANTHER" id="PTHR43320">
    <property type="entry name" value="SUGAR KINASE"/>
    <property type="match status" value="1"/>
</dbReference>
<keyword evidence="3 5" id="KW-0418">Kinase</keyword>
<dbReference type="PROSITE" id="PS00583">
    <property type="entry name" value="PFKB_KINASES_1"/>
    <property type="match status" value="1"/>
</dbReference>
<organism evidence="5 6">
    <name type="scientific">Allocatelliglobosispora scoriae</name>
    <dbReference type="NCBI Taxonomy" id="643052"/>
    <lineage>
        <taxon>Bacteria</taxon>
        <taxon>Bacillati</taxon>
        <taxon>Actinomycetota</taxon>
        <taxon>Actinomycetes</taxon>
        <taxon>Micromonosporales</taxon>
        <taxon>Micromonosporaceae</taxon>
        <taxon>Allocatelliglobosispora</taxon>
    </lineage>
</organism>
<accession>A0A841BZ42</accession>
<protein>
    <submittedName>
        <fullName evidence="5">Sugar/nucleoside kinase (Ribokinase family)</fullName>
    </submittedName>
</protein>
<evidence type="ECO:0000256" key="3">
    <source>
        <dbReference type="ARBA" id="ARBA00022777"/>
    </source>
</evidence>
<dbReference type="RefSeq" id="WP_312875419.1">
    <property type="nucleotide sequence ID" value="NZ_JACHMN010000003.1"/>
</dbReference>
<dbReference type="Gene3D" id="3.40.1190.20">
    <property type="match status" value="1"/>
</dbReference>